<evidence type="ECO:0000256" key="2">
    <source>
        <dbReference type="ARBA" id="ARBA00023295"/>
    </source>
</evidence>
<dbReference type="InterPro" id="IPR001910">
    <property type="entry name" value="Inosine/uridine_hydrolase_dom"/>
</dbReference>
<dbReference type="SUPFAM" id="SSF53590">
    <property type="entry name" value="Nucleoside hydrolase"/>
    <property type="match status" value="1"/>
</dbReference>
<dbReference type="Gene3D" id="3.90.245.10">
    <property type="entry name" value="Ribonucleoside hydrolase-like"/>
    <property type="match status" value="1"/>
</dbReference>
<proteinExistence type="predicted"/>
<dbReference type="PANTHER" id="PTHR12304">
    <property type="entry name" value="INOSINE-URIDINE PREFERRING NUCLEOSIDE HYDROLASE"/>
    <property type="match status" value="1"/>
</dbReference>
<dbReference type="EMBL" id="RBZY01000001">
    <property type="protein sequence ID" value="RWR23401.1"/>
    <property type="molecule type" value="Genomic_DNA"/>
</dbReference>
<sequence>MAPRKVIIDTDPGLGEPGSDIDDGLAIALAVRDPRVEVLGLTIVNGNVTLETGVHVARNLADRLGVPDLPVLAGAEAPLSRDMEPVRALFEAVPGHRGRPEDQEMRAPSSSVHAADWMIEQVERFPGEITVLAIGPMTNLALAIQRSPTFAANVREFVLMAGSATGYAQNISVVGDFNTYVDPEALDEVVRSGGRLTMVGLDQTSRVLLTRADADRMLASADPFSLWAGECTHAWIDYLARAFPRRPEHADGCFLHDPLVIAAHLDPGICEWEAAHVEVEVVSDLARGLVVADRGLSLTVPGTPNATVATNTDVDAFRRLFFSRIDLSPTPDPHV</sequence>
<evidence type="ECO:0000256" key="1">
    <source>
        <dbReference type="ARBA" id="ARBA00022801"/>
    </source>
</evidence>
<dbReference type="OrthoDB" id="9797882at2"/>
<accession>A0A443JSE2</accession>
<dbReference type="InterPro" id="IPR023186">
    <property type="entry name" value="IUNH"/>
</dbReference>
<dbReference type="RefSeq" id="WP_128216202.1">
    <property type="nucleotide sequence ID" value="NZ_RBZY01000001.1"/>
</dbReference>
<dbReference type="GO" id="GO:0006152">
    <property type="term" value="P:purine nucleoside catabolic process"/>
    <property type="evidence" value="ECO:0007669"/>
    <property type="project" value="TreeGrafter"/>
</dbReference>
<dbReference type="InterPro" id="IPR036452">
    <property type="entry name" value="Ribo_hydro-like"/>
</dbReference>
<dbReference type="AlphaFoldDB" id="A0A443JSE2"/>
<name>A0A443JSE2_9MICO</name>
<keyword evidence="2" id="KW-0326">Glycosidase</keyword>
<feature type="domain" description="Inosine/uridine-preferring nucleoside hydrolase" evidence="3">
    <location>
        <begin position="6"/>
        <end position="318"/>
    </location>
</feature>
<evidence type="ECO:0000313" key="5">
    <source>
        <dbReference type="Proteomes" id="UP000285970"/>
    </source>
</evidence>
<organism evidence="4 5">
    <name type="scientific">Microbacterium enclense</name>
    <dbReference type="NCBI Taxonomy" id="993073"/>
    <lineage>
        <taxon>Bacteria</taxon>
        <taxon>Bacillati</taxon>
        <taxon>Actinomycetota</taxon>
        <taxon>Actinomycetes</taxon>
        <taxon>Micrococcales</taxon>
        <taxon>Microbacteriaceae</taxon>
        <taxon>Microbacterium</taxon>
    </lineage>
</organism>
<dbReference type="GO" id="GO:0005829">
    <property type="term" value="C:cytosol"/>
    <property type="evidence" value="ECO:0007669"/>
    <property type="project" value="TreeGrafter"/>
</dbReference>
<dbReference type="Proteomes" id="UP000285970">
    <property type="component" value="Unassembled WGS sequence"/>
</dbReference>
<evidence type="ECO:0000313" key="4">
    <source>
        <dbReference type="EMBL" id="RWR23401.1"/>
    </source>
</evidence>
<evidence type="ECO:0000259" key="3">
    <source>
        <dbReference type="Pfam" id="PF01156"/>
    </source>
</evidence>
<comment type="caution">
    <text evidence="4">The sequence shown here is derived from an EMBL/GenBank/DDBJ whole genome shotgun (WGS) entry which is preliminary data.</text>
</comment>
<keyword evidence="1 4" id="KW-0378">Hydrolase</keyword>
<gene>
    <name evidence="4" type="ORF">D8Y23_00410</name>
</gene>
<dbReference type="GO" id="GO:0008477">
    <property type="term" value="F:purine nucleosidase activity"/>
    <property type="evidence" value="ECO:0007669"/>
    <property type="project" value="TreeGrafter"/>
</dbReference>
<dbReference type="Pfam" id="PF01156">
    <property type="entry name" value="IU_nuc_hydro"/>
    <property type="match status" value="1"/>
</dbReference>
<dbReference type="PANTHER" id="PTHR12304:SF4">
    <property type="entry name" value="URIDINE NUCLEOSIDASE"/>
    <property type="match status" value="1"/>
</dbReference>
<reference evidence="4 5" key="1">
    <citation type="journal article" date="2018" name="Front. Microbiol.">
        <title>Novel Insights Into Bacterial Dimethylsulfoniopropionate Catabolism in the East China Sea.</title>
        <authorList>
            <person name="Liu J."/>
            <person name="Liu J."/>
            <person name="Zhang S.H."/>
            <person name="Liang J."/>
            <person name="Lin H."/>
            <person name="Song D."/>
            <person name="Yang G.P."/>
            <person name="Todd J.D."/>
            <person name="Zhang X.H."/>
        </authorList>
    </citation>
    <scope>NUCLEOTIDE SEQUENCE [LARGE SCALE GENOMIC DNA]</scope>
    <source>
        <strain evidence="4 5">ZYFD042</strain>
    </source>
</reference>
<protein>
    <submittedName>
        <fullName evidence="4">Nucleoside hydrolase</fullName>
    </submittedName>
</protein>